<comment type="caution">
    <text evidence="1">The sequence shown here is derived from an EMBL/GenBank/DDBJ whole genome shotgun (WGS) entry which is preliminary data.</text>
</comment>
<evidence type="ECO:0000313" key="2">
    <source>
        <dbReference type="Proteomes" id="UP000829720"/>
    </source>
</evidence>
<evidence type="ECO:0000313" key="1">
    <source>
        <dbReference type="EMBL" id="KAI1889337.1"/>
    </source>
</evidence>
<reference evidence="1" key="1">
    <citation type="submission" date="2021-01" db="EMBL/GenBank/DDBJ databases">
        <authorList>
            <person name="Zahm M."/>
            <person name="Roques C."/>
            <person name="Cabau C."/>
            <person name="Klopp C."/>
            <person name="Donnadieu C."/>
            <person name="Jouanno E."/>
            <person name="Lampietro C."/>
            <person name="Louis A."/>
            <person name="Herpin A."/>
            <person name="Echchiki A."/>
            <person name="Berthelot C."/>
            <person name="Parey E."/>
            <person name="Roest-Crollius H."/>
            <person name="Braasch I."/>
            <person name="Postlethwait J."/>
            <person name="Bobe J."/>
            <person name="Montfort J."/>
            <person name="Bouchez O."/>
            <person name="Begum T."/>
            <person name="Mejri S."/>
            <person name="Adams A."/>
            <person name="Chen W.-J."/>
            <person name="Guiguen Y."/>
        </authorList>
    </citation>
    <scope>NUCLEOTIDE SEQUENCE</scope>
    <source>
        <tissue evidence="1">Blood</tissue>
    </source>
</reference>
<dbReference type="AlphaFoldDB" id="A0A8T3D0W0"/>
<accession>A0A8T3D0W0</accession>
<keyword evidence="2" id="KW-1185">Reference proteome</keyword>
<name>A0A8T3D0W0_9TELE</name>
<dbReference type="Proteomes" id="UP000829720">
    <property type="component" value="Unassembled WGS sequence"/>
</dbReference>
<sequence length="119" mass="12833">MTLSPRSPAEIGAESALRPIPACLEGVRYAQRVICQAPVLSVLSVHDATLTLVPLHVCECTTAQGPSSAKRPDRVGGVRIKRGCGWLLSQTGLPTPPQNTSINKLNRNKLKEKGVFHNR</sequence>
<protein>
    <submittedName>
        <fullName evidence="1">Uncharacterized protein</fullName>
    </submittedName>
</protein>
<gene>
    <name evidence="1" type="ORF">AGOR_G00178210</name>
</gene>
<organism evidence="1 2">
    <name type="scientific">Albula goreensis</name>
    <dbReference type="NCBI Taxonomy" id="1534307"/>
    <lineage>
        <taxon>Eukaryota</taxon>
        <taxon>Metazoa</taxon>
        <taxon>Chordata</taxon>
        <taxon>Craniata</taxon>
        <taxon>Vertebrata</taxon>
        <taxon>Euteleostomi</taxon>
        <taxon>Actinopterygii</taxon>
        <taxon>Neopterygii</taxon>
        <taxon>Teleostei</taxon>
        <taxon>Albuliformes</taxon>
        <taxon>Albulidae</taxon>
        <taxon>Albula</taxon>
    </lineage>
</organism>
<proteinExistence type="predicted"/>
<dbReference type="EMBL" id="JAERUA010000016">
    <property type="protein sequence ID" value="KAI1889337.1"/>
    <property type="molecule type" value="Genomic_DNA"/>
</dbReference>